<protein>
    <submittedName>
        <fullName evidence="2">Uncharacterized protein</fullName>
    </submittedName>
</protein>
<feature type="transmembrane region" description="Helical" evidence="1">
    <location>
        <begin position="67"/>
        <end position="89"/>
    </location>
</feature>
<accession>A0A7K1TJT3</accession>
<feature type="transmembrane region" description="Helical" evidence="1">
    <location>
        <begin position="125"/>
        <end position="147"/>
    </location>
</feature>
<reference evidence="2 3" key="1">
    <citation type="submission" date="2019-12" db="EMBL/GenBank/DDBJ databases">
        <title>Hymenobacter sp. HMF4947 Genome sequencing and assembly.</title>
        <authorList>
            <person name="Kang H."/>
            <person name="Cha I."/>
            <person name="Kim H."/>
            <person name="Joh K."/>
        </authorList>
    </citation>
    <scope>NUCLEOTIDE SEQUENCE [LARGE SCALE GENOMIC DNA]</scope>
    <source>
        <strain evidence="2 3">HMF4947</strain>
    </source>
</reference>
<keyword evidence="3" id="KW-1185">Reference proteome</keyword>
<keyword evidence="1" id="KW-0812">Transmembrane</keyword>
<proteinExistence type="predicted"/>
<sequence length="191" mass="19860">MPLAKSIIRLALGTAFLLLIPLVAMQFTQEVKWNWVDFVAAGSLLFGTGLTYLVIAQKGNGTMYRVAVGVAVAAGLLLVWANLAVGLVGSEHNPANLLYGGVLAVAIIGALAARLRPLGMSRAMFAAALTYVVVTAIALFLWTPSAATAEAPVGLPNVIGANALFAALWATAGWLFRLAGRTGSNVSRRLA</sequence>
<gene>
    <name evidence="2" type="ORF">GO988_20160</name>
</gene>
<evidence type="ECO:0000313" key="2">
    <source>
        <dbReference type="EMBL" id="MVN78654.1"/>
    </source>
</evidence>
<dbReference type="Proteomes" id="UP000441336">
    <property type="component" value="Unassembled WGS sequence"/>
</dbReference>
<keyword evidence="1" id="KW-1133">Transmembrane helix</keyword>
<name>A0A7K1TJT3_9BACT</name>
<feature type="transmembrane region" description="Helical" evidence="1">
    <location>
        <begin position="95"/>
        <end position="113"/>
    </location>
</feature>
<dbReference type="RefSeq" id="WP_157568993.1">
    <property type="nucleotide sequence ID" value="NZ_WQKZ01000006.1"/>
</dbReference>
<dbReference type="EMBL" id="WQKZ01000006">
    <property type="protein sequence ID" value="MVN78654.1"/>
    <property type="molecule type" value="Genomic_DNA"/>
</dbReference>
<evidence type="ECO:0000256" key="1">
    <source>
        <dbReference type="SAM" id="Phobius"/>
    </source>
</evidence>
<dbReference type="AlphaFoldDB" id="A0A7K1TJT3"/>
<organism evidence="2 3">
    <name type="scientific">Hymenobacter ginkgonis</name>
    <dbReference type="NCBI Taxonomy" id="2682976"/>
    <lineage>
        <taxon>Bacteria</taxon>
        <taxon>Pseudomonadati</taxon>
        <taxon>Bacteroidota</taxon>
        <taxon>Cytophagia</taxon>
        <taxon>Cytophagales</taxon>
        <taxon>Hymenobacteraceae</taxon>
        <taxon>Hymenobacter</taxon>
    </lineage>
</organism>
<keyword evidence="1" id="KW-0472">Membrane</keyword>
<comment type="caution">
    <text evidence="2">The sequence shown here is derived from an EMBL/GenBank/DDBJ whole genome shotgun (WGS) entry which is preliminary data.</text>
</comment>
<feature type="transmembrane region" description="Helical" evidence="1">
    <location>
        <begin position="35"/>
        <end position="55"/>
    </location>
</feature>
<evidence type="ECO:0000313" key="3">
    <source>
        <dbReference type="Proteomes" id="UP000441336"/>
    </source>
</evidence>
<feature type="transmembrane region" description="Helical" evidence="1">
    <location>
        <begin position="159"/>
        <end position="179"/>
    </location>
</feature>